<keyword evidence="4" id="KW-0238">DNA-binding</keyword>
<dbReference type="GO" id="GO:0070063">
    <property type="term" value="F:RNA polymerase binding"/>
    <property type="evidence" value="ECO:0007669"/>
    <property type="project" value="InterPro"/>
</dbReference>
<sequence length="130" mass="14394">ESKKPLAIDRLQKARNMGDLSENSEYTAAKDGLAMIEDRIQTIEYTIKNAEIVEDTHNNHNISLGSHVKVQSEGEEKQFHIVGEYEADPATDKLSMTSPIGKALLGKKTGEIVEVEVPAGKTKYKILEIN</sequence>
<dbReference type="Pfam" id="PF03449">
    <property type="entry name" value="GreA_GreB_N"/>
    <property type="match status" value="1"/>
</dbReference>
<dbReference type="PIRSF" id="PIRSF006092">
    <property type="entry name" value="GreA_GreB"/>
    <property type="match status" value="1"/>
</dbReference>
<dbReference type="Gene3D" id="1.10.287.180">
    <property type="entry name" value="Transcription elongation factor, GreA/GreB, N-terminal domain"/>
    <property type="match status" value="1"/>
</dbReference>
<dbReference type="PANTHER" id="PTHR30437">
    <property type="entry name" value="TRANSCRIPTION ELONGATION FACTOR GREA"/>
    <property type="match status" value="1"/>
</dbReference>
<feature type="domain" description="Transcription elongation factor GreA/GreB N-terminal" evidence="8">
    <location>
        <begin position="3"/>
        <end position="52"/>
    </location>
</feature>
<evidence type="ECO:0000256" key="1">
    <source>
        <dbReference type="ARBA" id="ARBA00008213"/>
    </source>
</evidence>
<evidence type="ECO:0000256" key="6">
    <source>
        <dbReference type="ARBA" id="ARBA00030776"/>
    </source>
</evidence>
<reference evidence="9 10" key="1">
    <citation type="journal article" date="2016" name="Nat. Commun.">
        <title>Thousands of microbial genomes shed light on interconnected biogeochemical processes in an aquifer system.</title>
        <authorList>
            <person name="Anantharaman K."/>
            <person name="Brown C.T."/>
            <person name="Hug L.A."/>
            <person name="Sharon I."/>
            <person name="Castelle C.J."/>
            <person name="Probst A.J."/>
            <person name="Thomas B.C."/>
            <person name="Singh A."/>
            <person name="Wilkins M.J."/>
            <person name="Karaoz U."/>
            <person name="Brodie E.L."/>
            <person name="Williams K.H."/>
            <person name="Hubbard S.S."/>
            <person name="Banfield J.F."/>
        </authorList>
    </citation>
    <scope>NUCLEOTIDE SEQUENCE [LARGE SCALE GENOMIC DNA]</scope>
</reference>
<evidence type="ECO:0000256" key="4">
    <source>
        <dbReference type="ARBA" id="ARBA00023125"/>
    </source>
</evidence>
<proteinExistence type="inferred from homology"/>
<dbReference type="InterPro" id="IPR001437">
    <property type="entry name" value="Tscrpt_elong_fac_GreA/B_C"/>
</dbReference>
<evidence type="ECO:0000259" key="8">
    <source>
        <dbReference type="Pfam" id="PF03449"/>
    </source>
</evidence>
<dbReference type="Proteomes" id="UP000177199">
    <property type="component" value="Unassembled WGS sequence"/>
</dbReference>
<comment type="caution">
    <text evidence="9">The sequence shown here is derived from an EMBL/GenBank/DDBJ whole genome shotgun (WGS) entry which is preliminary data.</text>
</comment>
<feature type="domain" description="Transcription elongation factor GreA/GreB C-terminal" evidence="7">
    <location>
        <begin position="60"/>
        <end position="130"/>
    </location>
</feature>
<dbReference type="EMBL" id="MFZV01000004">
    <property type="protein sequence ID" value="OGK31521.1"/>
    <property type="molecule type" value="Genomic_DNA"/>
</dbReference>
<dbReference type="InterPro" id="IPR036953">
    <property type="entry name" value="GreA/GreB_C_sf"/>
</dbReference>
<dbReference type="InterPro" id="IPR023459">
    <property type="entry name" value="Tscrpt_elong_fac_GreA/B_fam"/>
</dbReference>
<dbReference type="FunFam" id="1.10.287.180:FF:000001">
    <property type="entry name" value="Transcription elongation factor GreA"/>
    <property type="match status" value="1"/>
</dbReference>
<evidence type="ECO:0000256" key="3">
    <source>
        <dbReference type="ARBA" id="ARBA00023015"/>
    </source>
</evidence>
<evidence type="ECO:0000313" key="10">
    <source>
        <dbReference type="Proteomes" id="UP000177199"/>
    </source>
</evidence>
<dbReference type="FunFam" id="3.10.50.30:FF:000001">
    <property type="entry name" value="Transcription elongation factor GreA"/>
    <property type="match status" value="1"/>
</dbReference>
<keyword evidence="3" id="KW-0805">Transcription regulation</keyword>
<dbReference type="GO" id="GO:0006354">
    <property type="term" value="P:DNA-templated transcription elongation"/>
    <property type="evidence" value="ECO:0007669"/>
    <property type="project" value="TreeGrafter"/>
</dbReference>
<dbReference type="InterPro" id="IPR036805">
    <property type="entry name" value="Tscrpt_elong_fac_GreA/B_N_sf"/>
</dbReference>
<dbReference type="PANTHER" id="PTHR30437:SF4">
    <property type="entry name" value="TRANSCRIPTION ELONGATION FACTOR GREA"/>
    <property type="match status" value="1"/>
</dbReference>
<dbReference type="InterPro" id="IPR022691">
    <property type="entry name" value="Tscrpt_elong_fac_GreA/B_N"/>
</dbReference>
<dbReference type="InterPro" id="IPR018151">
    <property type="entry name" value="TF_GreA/GreB_CS"/>
</dbReference>
<dbReference type="Pfam" id="PF01272">
    <property type="entry name" value="GreA_GreB"/>
    <property type="match status" value="1"/>
</dbReference>
<accession>A0A1F7HK11</accession>
<dbReference type="GO" id="GO:0003677">
    <property type="term" value="F:DNA binding"/>
    <property type="evidence" value="ECO:0007669"/>
    <property type="project" value="UniProtKB-KW"/>
</dbReference>
<dbReference type="AlphaFoldDB" id="A0A1F7HK11"/>
<dbReference type="Gene3D" id="3.10.50.30">
    <property type="entry name" value="Transcription elongation factor, GreA/GreB, C-terminal domain"/>
    <property type="match status" value="1"/>
</dbReference>
<evidence type="ECO:0000259" key="7">
    <source>
        <dbReference type="Pfam" id="PF01272"/>
    </source>
</evidence>
<evidence type="ECO:0000313" key="9">
    <source>
        <dbReference type="EMBL" id="OGK31521.1"/>
    </source>
</evidence>
<dbReference type="NCBIfam" id="NF001263">
    <property type="entry name" value="PRK00226.1-4"/>
    <property type="match status" value="1"/>
</dbReference>
<dbReference type="SUPFAM" id="SSF54534">
    <property type="entry name" value="FKBP-like"/>
    <property type="match status" value="1"/>
</dbReference>
<protein>
    <recommendedName>
        <fullName evidence="2">Transcription elongation factor GreA</fullName>
    </recommendedName>
    <alternativeName>
        <fullName evidence="6">Transcript cleavage factor GreA</fullName>
    </alternativeName>
</protein>
<feature type="non-terminal residue" evidence="9">
    <location>
        <position position="1"/>
    </location>
</feature>
<gene>
    <name evidence="9" type="ORF">A3F29_04235</name>
</gene>
<name>A0A1F7HK11_9BACT</name>
<evidence type="ECO:0000256" key="5">
    <source>
        <dbReference type="ARBA" id="ARBA00023163"/>
    </source>
</evidence>
<dbReference type="GO" id="GO:0032784">
    <property type="term" value="P:regulation of DNA-templated transcription elongation"/>
    <property type="evidence" value="ECO:0007669"/>
    <property type="project" value="InterPro"/>
</dbReference>
<dbReference type="PROSITE" id="PS00830">
    <property type="entry name" value="GREAB_2"/>
    <property type="match status" value="1"/>
</dbReference>
<keyword evidence="5" id="KW-0804">Transcription</keyword>
<comment type="similarity">
    <text evidence="1">Belongs to the GreA/GreB family.</text>
</comment>
<dbReference type="SUPFAM" id="SSF46557">
    <property type="entry name" value="GreA transcript cleavage protein, N-terminal domain"/>
    <property type="match status" value="1"/>
</dbReference>
<organism evidence="9 10">
    <name type="scientific">Candidatus Roizmanbacteria bacterium RIFCSPHIGHO2_12_FULL_33_9</name>
    <dbReference type="NCBI Taxonomy" id="1802045"/>
    <lineage>
        <taxon>Bacteria</taxon>
        <taxon>Candidatus Roizmaniibacteriota</taxon>
    </lineage>
</organism>
<evidence type="ECO:0000256" key="2">
    <source>
        <dbReference type="ARBA" id="ARBA00013729"/>
    </source>
</evidence>